<proteinExistence type="predicted"/>
<dbReference type="RefSeq" id="WP_171680231.1">
    <property type="nucleotide sequence ID" value="NZ_JABGBN010000002.1"/>
</dbReference>
<evidence type="ECO:0000313" key="8">
    <source>
        <dbReference type="Proteomes" id="UP000537862"/>
    </source>
</evidence>
<feature type="transmembrane region" description="Helical" evidence="5">
    <location>
        <begin position="7"/>
        <end position="32"/>
    </location>
</feature>
<reference evidence="7 8" key="1">
    <citation type="submission" date="2020-05" db="EMBL/GenBank/DDBJ databases">
        <authorList>
            <person name="Niu N."/>
        </authorList>
    </citation>
    <scope>NUCLEOTIDE SEQUENCE [LARGE SCALE GENOMIC DNA]</scope>
    <source>
        <strain evidence="7 8">3340-03</strain>
    </source>
</reference>
<comment type="subcellular location">
    <subcellularLocation>
        <location evidence="1">Membrane</location>
        <topology evidence="1">Multi-pass membrane protein</topology>
    </subcellularLocation>
</comment>
<evidence type="ECO:0000256" key="2">
    <source>
        <dbReference type="ARBA" id="ARBA00022692"/>
    </source>
</evidence>
<protein>
    <submittedName>
        <fullName evidence="7">TM2 domain-containing protein</fullName>
    </submittedName>
</protein>
<feature type="transmembrane region" description="Helical" evidence="5">
    <location>
        <begin position="116"/>
        <end position="136"/>
    </location>
</feature>
<comment type="caution">
    <text evidence="7">The sequence shown here is derived from an EMBL/GenBank/DDBJ whole genome shotgun (WGS) entry which is preliminary data.</text>
</comment>
<evidence type="ECO:0000256" key="5">
    <source>
        <dbReference type="SAM" id="Phobius"/>
    </source>
</evidence>
<keyword evidence="2 5" id="KW-0812">Transmembrane</keyword>
<organism evidence="7 8">
    <name type="scientific">Pelistega suis</name>
    <dbReference type="NCBI Taxonomy" id="1631957"/>
    <lineage>
        <taxon>Bacteria</taxon>
        <taxon>Pseudomonadati</taxon>
        <taxon>Pseudomonadota</taxon>
        <taxon>Betaproteobacteria</taxon>
        <taxon>Burkholderiales</taxon>
        <taxon>Alcaligenaceae</taxon>
        <taxon>Pelistega</taxon>
    </lineage>
</organism>
<name>A0A849P5E1_9BURK</name>
<keyword evidence="8" id="KW-1185">Reference proteome</keyword>
<evidence type="ECO:0000256" key="1">
    <source>
        <dbReference type="ARBA" id="ARBA00004141"/>
    </source>
</evidence>
<feature type="transmembrane region" description="Helical" evidence="5">
    <location>
        <begin position="61"/>
        <end position="80"/>
    </location>
</feature>
<dbReference type="Proteomes" id="UP000537862">
    <property type="component" value="Unassembled WGS sequence"/>
</dbReference>
<dbReference type="GO" id="GO:0016020">
    <property type="term" value="C:membrane"/>
    <property type="evidence" value="ECO:0007669"/>
    <property type="project" value="UniProtKB-SubCell"/>
</dbReference>
<evidence type="ECO:0000256" key="4">
    <source>
        <dbReference type="ARBA" id="ARBA00023136"/>
    </source>
</evidence>
<dbReference type="AlphaFoldDB" id="A0A849P5E1"/>
<keyword evidence="3 5" id="KW-1133">Transmembrane helix</keyword>
<evidence type="ECO:0000256" key="3">
    <source>
        <dbReference type="ARBA" id="ARBA00022989"/>
    </source>
</evidence>
<dbReference type="InterPro" id="IPR007829">
    <property type="entry name" value="TM2"/>
</dbReference>
<evidence type="ECO:0000259" key="6">
    <source>
        <dbReference type="Pfam" id="PF05154"/>
    </source>
</evidence>
<evidence type="ECO:0000313" key="7">
    <source>
        <dbReference type="EMBL" id="NOL51564.1"/>
    </source>
</evidence>
<gene>
    <name evidence="7" type="ORF">HKX39_05170</name>
</gene>
<dbReference type="Pfam" id="PF05154">
    <property type="entry name" value="TM2"/>
    <property type="match status" value="1"/>
</dbReference>
<dbReference type="EMBL" id="JABGBN010000002">
    <property type="protein sequence ID" value="NOL51564.1"/>
    <property type="molecule type" value="Genomic_DNA"/>
</dbReference>
<sequence>MQKILIPIVIFIAVLIALMFGEGLLVTLFHFLENIFGFVFEYWRNFYAYAYDFIQANPFKLLLAIIITVIASFWVFSKHGDELNAPGNRRKIAIILAIFLGWLGAHRFYLNQYGKGILYIILSMIFAPLTVLVSFIDAARFAFSTDEEFKLKYRV</sequence>
<keyword evidence="4 5" id="KW-0472">Membrane</keyword>
<feature type="transmembrane region" description="Helical" evidence="5">
    <location>
        <begin position="92"/>
        <end position="110"/>
    </location>
</feature>
<feature type="domain" description="TM2" evidence="6">
    <location>
        <begin position="88"/>
        <end position="137"/>
    </location>
</feature>
<accession>A0A849P5E1</accession>